<dbReference type="InterPro" id="IPR051401">
    <property type="entry name" value="GtrA_CellWall_Glycosyl"/>
</dbReference>
<keyword evidence="8" id="KW-1185">Reference proteome</keyword>
<evidence type="ECO:0000259" key="6">
    <source>
        <dbReference type="Pfam" id="PF04138"/>
    </source>
</evidence>
<evidence type="ECO:0000256" key="4">
    <source>
        <dbReference type="ARBA" id="ARBA00022989"/>
    </source>
</evidence>
<dbReference type="Proteomes" id="UP001359781">
    <property type="component" value="Unassembled WGS sequence"/>
</dbReference>
<dbReference type="PANTHER" id="PTHR38459:SF6">
    <property type="entry name" value="ARABINOGALACTAN BIOSYNTHESIS RECRUITING PROTEIN RV3789"/>
    <property type="match status" value="1"/>
</dbReference>
<keyword evidence="4" id="KW-1133">Transmembrane helix</keyword>
<gene>
    <name evidence="7" type="ORF">V5S96_10730</name>
</gene>
<name>A0ABU8P154_9CORY</name>
<dbReference type="EMBL" id="JBAHVJ010000012">
    <property type="protein sequence ID" value="MEJ4100825.1"/>
    <property type="molecule type" value="Genomic_DNA"/>
</dbReference>
<evidence type="ECO:0000313" key="7">
    <source>
        <dbReference type="EMBL" id="MEJ4100825.1"/>
    </source>
</evidence>
<protein>
    <submittedName>
        <fullName evidence="7">GtrA family protein</fullName>
    </submittedName>
</protein>
<evidence type="ECO:0000256" key="1">
    <source>
        <dbReference type="ARBA" id="ARBA00004141"/>
    </source>
</evidence>
<organism evidence="7 8">
    <name type="scientific">Corynebacterium mastitidis</name>
    <dbReference type="NCBI Taxonomy" id="161890"/>
    <lineage>
        <taxon>Bacteria</taxon>
        <taxon>Bacillati</taxon>
        <taxon>Actinomycetota</taxon>
        <taxon>Actinomycetes</taxon>
        <taxon>Mycobacteriales</taxon>
        <taxon>Corynebacteriaceae</taxon>
        <taxon>Corynebacterium</taxon>
    </lineage>
</organism>
<evidence type="ECO:0000313" key="8">
    <source>
        <dbReference type="Proteomes" id="UP001359781"/>
    </source>
</evidence>
<dbReference type="Pfam" id="PF04138">
    <property type="entry name" value="GtrA_DPMS_TM"/>
    <property type="match status" value="1"/>
</dbReference>
<dbReference type="InterPro" id="IPR007267">
    <property type="entry name" value="GtrA_DPMS_TM"/>
</dbReference>
<dbReference type="PANTHER" id="PTHR38459">
    <property type="entry name" value="PROPHAGE BACTOPRENOL-LINKED GLUCOSE TRANSLOCASE HOMOLOG"/>
    <property type="match status" value="1"/>
</dbReference>
<dbReference type="RefSeq" id="WP_337890968.1">
    <property type="nucleotide sequence ID" value="NZ_JBAHVI010000011.1"/>
</dbReference>
<evidence type="ECO:0000256" key="3">
    <source>
        <dbReference type="ARBA" id="ARBA00022692"/>
    </source>
</evidence>
<accession>A0ABU8P154</accession>
<evidence type="ECO:0000256" key="5">
    <source>
        <dbReference type="ARBA" id="ARBA00023136"/>
    </source>
</evidence>
<reference evidence="7 8" key="1">
    <citation type="submission" date="2024-02" db="EMBL/GenBank/DDBJ databases">
        <title>Whole genome sequencing and characterization of Corynebacterium isolated from the ocular surface of dry eye disease sufferers.</title>
        <authorList>
            <person name="Naqvi M."/>
        </authorList>
    </citation>
    <scope>NUCLEOTIDE SEQUENCE [LARGE SCALE GENOMIC DNA]</scope>
    <source>
        <strain evidence="7 8">PCRF</strain>
    </source>
</reference>
<evidence type="ECO:0000256" key="2">
    <source>
        <dbReference type="ARBA" id="ARBA00009399"/>
    </source>
</evidence>
<proteinExistence type="inferred from homology"/>
<comment type="caution">
    <text evidence="7">The sequence shown here is derived from an EMBL/GenBank/DDBJ whole genome shotgun (WGS) entry which is preliminary data.</text>
</comment>
<keyword evidence="5" id="KW-0472">Membrane</keyword>
<feature type="domain" description="GtrA/DPMS transmembrane" evidence="6">
    <location>
        <begin position="8"/>
        <end position="123"/>
    </location>
</feature>
<comment type="similarity">
    <text evidence="2">Belongs to the GtrA family.</text>
</comment>
<keyword evidence="3" id="KW-0812">Transmembrane</keyword>
<comment type="subcellular location">
    <subcellularLocation>
        <location evidence="1">Membrane</location>
        <topology evidence="1">Multi-pass membrane protein</topology>
    </subcellularLocation>
</comment>
<sequence length="133" mass="13941">MPSASLWRFIAVGMVGACCDYGSRMLLLWAGAGGAPSRAGSFLVGSTVAYLLNSAVTFSGRRDPGEVARAGVAYGASFVTAVAVDALCRASVYSGPWHVTVAWVASQACATALNYWLQSRWVFRGGGQEARAR</sequence>